<evidence type="ECO:0000259" key="5">
    <source>
        <dbReference type="Pfam" id="PF01168"/>
    </source>
</evidence>
<reference evidence="6" key="1">
    <citation type="submission" date="2022-11" db="EMBL/GenBank/DDBJ databases">
        <title>Biodiversity and phylogenetic relationships of bacteria.</title>
        <authorList>
            <person name="Machado R.A.R."/>
            <person name="Bhat A."/>
            <person name="Loulou A."/>
            <person name="Kallel S."/>
        </authorList>
    </citation>
    <scope>NUCLEOTIDE SEQUENCE</scope>
    <source>
        <strain evidence="6">K-TC2</strain>
    </source>
</reference>
<protein>
    <recommendedName>
        <fullName evidence="2">Pyridoxal phosphate homeostasis protein</fullName>
        <shortName evidence="2">PLP homeostasis protein</shortName>
    </recommendedName>
</protein>
<dbReference type="SUPFAM" id="SSF51419">
    <property type="entry name" value="PLP-binding barrel"/>
    <property type="match status" value="1"/>
</dbReference>
<dbReference type="NCBIfam" id="TIGR00044">
    <property type="entry name" value="YggS family pyridoxal phosphate-dependent enzyme"/>
    <property type="match status" value="1"/>
</dbReference>
<dbReference type="Gene3D" id="3.20.20.10">
    <property type="entry name" value="Alanine racemase"/>
    <property type="match status" value="1"/>
</dbReference>
<feature type="modified residue" description="N6-(pyridoxal phosphate)lysine" evidence="2 3">
    <location>
        <position position="41"/>
    </location>
</feature>
<sequence>MPDPAPDTVQSRLASVLARVEAREAQSGRAPGSARLIAVSKTFGVDEIRPVIAAGQRRFGENRVQEAQAKWPLLREMADDIELHLIGPLQSNKAKEAVALFDAIHTIDRDKIAGALADEIAKQGRKPQLFVQVNTGLEPQKAGIAPREAAEFVERCRTVHGLAIGGLMCIPPAGEAAGPHFALLAKMAAEIGVSELSMGMSGDFETAIAFGATYVRVGGAIFGSRPPIAPAVAPDEPAAG</sequence>
<comment type="cofactor">
    <cofactor evidence="3">
        <name>pyridoxal 5'-phosphate</name>
        <dbReference type="ChEBI" id="CHEBI:597326"/>
    </cofactor>
</comment>
<dbReference type="InterPro" id="IPR029066">
    <property type="entry name" value="PLP-binding_barrel"/>
</dbReference>
<keyword evidence="1 2" id="KW-0663">Pyridoxal phosphate</keyword>
<dbReference type="CDD" id="cd00635">
    <property type="entry name" value="PLPDE_III_YBL036c_like"/>
    <property type="match status" value="1"/>
</dbReference>
<dbReference type="Proteomes" id="UP001144805">
    <property type="component" value="Unassembled WGS sequence"/>
</dbReference>
<comment type="function">
    <text evidence="2">Pyridoxal 5'-phosphate (PLP)-binding protein, which is involved in PLP homeostasis.</text>
</comment>
<dbReference type="EMBL" id="JAPKNK010000001">
    <property type="protein sequence ID" value="MCX5567608.1"/>
    <property type="molecule type" value="Genomic_DNA"/>
</dbReference>
<dbReference type="AlphaFoldDB" id="A0A9X3DY94"/>
<evidence type="ECO:0000313" key="6">
    <source>
        <dbReference type="EMBL" id="MCX5567608.1"/>
    </source>
</evidence>
<dbReference type="HAMAP" id="MF_02087">
    <property type="entry name" value="PLP_homeostasis"/>
    <property type="match status" value="1"/>
</dbReference>
<dbReference type="InterPro" id="IPR011078">
    <property type="entry name" value="PyrdxlP_homeostasis"/>
</dbReference>
<proteinExistence type="inferred from homology"/>
<dbReference type="PANTHER" id="PTHR10146">
    <property type="entry name" value="PROLINE SYNTHETASE CO-TRANSCRIBED BACTERIAL HOMOLOG PROTEIN"/>
    <property type="match status" value="1"/>
</dbReference>
<evidence type="ECO:0000256" key="1">
    <source>
        <dbReference type="ARBA" id="ARBA00022898"/>
    </source>
</evidence>
<feature type="domain" description="Alanine racemase N-terminal" evidence="5">
    <location>
        <begin position="29"/>
        <end position="226"/>
    </location>
</feature>
<comment type="similarity">
    <text evidence="2 4">Belongs to the pyridoxal phosphate-binding protein YggS/PROSC family.</text>
</comment>
<evidence type="ECO:0000313" key="7">
    <source>
        <dbReference type="Proteomes" id="UP001144805"/>
    </source>
</evidence>
<organism evidence="6 7">
    <name type="scientific">Kaistia nematophila</name>
    <dbReference type="NCBI Taxonomy" id="2994654"/>
    <lineage>
        <taxon>Bacteria</taxon>
        <taxon>Pseudomonadati</taxon>
        <taxon>Pseudomonadota</taxon>
        <taxon>Alphaproteobacteria</taxon>
        <taxon>Hyphomicrobiales</taxon>
        <taxon>Kaistiaceae</taxon>
        <taxon>Kaistia</taxon>
    </lineage>
</organism>
<dbReference type="PIRSF" id="PIRSF004848">
    <property type="entry name" value="YBL036c_PLPDEIII"/>
    <property type="match status" value="1"/>
</dbReference>
<gene>
    <name evidence="6" type="ORF">OSH07_00225</name>
</gene>
<accession>A0A9X3DY94</accession>
<evidence type="ECO:0000256" key="3">
    <source>
        <dbReference type="PIRSR" id="PIRSR004848-1"/>
    </source>
</evidence>
<evidence type="ECO:0000256" key="2">
    <source>
        <dbReference type="HAMAP-Rule" id="MF_02087"/>
    </source>
</evidence>
<dbReference type="GO" id="GO:0030170">
    <property type="term" value="F:pyridoxal phosphate binding"/>
    <property type="evidence" value="ECO:0007669"/>
    <property type="project" value="UniProtKB-UniRule"/>
</dbReference>
<keyword evidence="7" id="KW-1185">Reference proteome</keyword>
<dbReference type="FunFam" id="3.20.20.10:FF:000018">
    <property type="entry name" value="Pyridoxal phosphate homeostasis protein"/>
    <property type="match status" value="1"/>
</dbReference>
<comment type="caution">
    <text evidence="6">The sequence shown here is derived from an EMBL/GenBank/DDBJ whole genome shotgun (WGS) entry which is preliminary data.</text>
</comment>
<evidence type="ECO:0000256" key="4">
    <source>
        <dbReference type="RuleBase" id="RU004514"/>
    </source>
</evidence>
<dbReference type="RefSeq" id="WP_266336598.1">
    <property type="nucleotide sequence ID" value="NZ_JAPKNK010000001.1"/>
</dbReference>
<dbReference type="Pfam" id="PF01168">
    <property type="entry name" value="Ala_racemase_N"/>
    <property type="match status" value="1"/>
</dbReference>
<dbReference type="InterPro" id="IPR001608">
    <property type="entry name" value="Ala_racemase_N"/>
</dbReference>
<name>A0A9X3DY94_9HYPH</name>
<dbReference type="PANTHER" id="PTHR10146:SF14">
    <property type="entry name" value="PYRIDOXAL PHOSPHATE HOMEOSTASIS PROTEIN"/>
    <property type="match status" value="1"/>
</dbReference>